<feature type="transmembrane region" description="Helical" evidence="6">
    <location>
        <begin position="125"/>
        <end position="143"/>
    </location>
</feature>
<gene>
    <name evidence="7" type="ordered locus">Krad_1321</name>
</gene>
<feature type="region of interest" description="Disordered" evidence="5">
    <location>
        <begin position="34"/>
        <end position="101"/>
    </location>
</feature>
<protein>
    <recommendedName>
        <fullName evidence="9">Isoprenylcysteine carboxyl methyltransferase</fullName>
    </recommendedName>
</protein>
<dbReference type="GO" id="GO:0012505">
    <property type="term" value="C:endomembrane system"/>
    <property type="evidence" value="ECO:0007669"/>
    <property type="project" value="UniProtKB-SubCell"/>
</dbReference>
<keyword evidence="3 6" id="KW-1133">Transmembrane helix</keyword>
<evidence type="ECO:0000256" key="1">
    <source>
        <dbReference type="ARBA" id="ARBA00004127"/>
    </source>
</evidence>
<organism evidence="7 8">
    <name type="scientific">Kineococcus radiotolerans (strain ATCC BAA-149 / DSM 14245 / SRS30216)</name>
    <dbReference type="NCBI Taxonomy" id="266940"/>
    <lineage>
        <taxon>Bacteria</taxon>
        <taxon>Bacillati</taxon>
        <taxon>Actinomycetota</taxon>
        <taxon>Actinomycetes</taxon>
        <taxon>Kineosporiales</taxon>
        <taxon>Kineosporiaceae</taxon>
        <taxon>Kineococcus</taxon>
    </lineage>
</organism>
<sequence length="285" mass="30134">MVGAPAGVAARPGAVRARGPVGAALVPAAGRGVRAGVAARRPPGRPGPPRRARRGRGHDRRGRVQHRHDPRARRRPRRGRGGGGGHGPRHRGQRALPARGLPGGPVRLYRVARPASHRRHLAKTLGWMLLVWFLALVALPAVLRGAERLAGVDRLVVPGGAVTGPVLLAAASALGVRCAFAMARGGGTPVPFDAAARLVVHGPYRWVRNPMAVSGVGQALGVALVLGSPLYLLVPPAGALLWHVGIRPSEERFLAARFGAEYTAYRRSVPLWVPRRGPRRARAGR</sequence>
<dbReference type="eggNOG" id="COG2020">
    <property type="taxonomic scope" value="Bacteria"/>
</dbReference>
<reference evidence="8" key="1">
    <citation type="journal article" date="2008" name="PLoS ONE">
        <title>Survival in nuclear waste, extreme resistance, and potential applications gleaned from the genome sequence of Kineococcus radiotolerans SRS30216.</title>
        <authorList>
            <person name="Bagwell C.E."/>
            <person name="Bhat S."/>
            <person name="Hawkins G.M."/>
            <person name="Smith B.W."/>
            <person name="Biswas T."/>
            <person name="Hoover T.R."/>
            <person name="Saunders E."/>
            <person name="Han C.S."/>
            <person name="Tsodikov O.V."/>
            <person name="Shimkets L.J."/>
        </authorList>
    </citation>
    <scope>NUCLEOTIDE SEQUENCE [LARGE SCALE GENOMIC DNA]</scope>
    <source>
        <strain evidence="8">ATCC BAA-149 / DSM 14245 / SRS30216</strain>
    </source>
</reference>
<dbReference type="Gene3D" id="1.20.120.1630">
    <property type="match status" value="1"/>
</dbReference>
<comment type="subcellular location">
    <subcellularLocation>
        <location evidence="1">Endomembrane system</location>
        <topology evidence="1">Multi-pass membrane protein</topology>
    </subcellularLocation>
</comment>
<keyword evidence="2 6" id="KW-0812">Transmembrane</keyword>
<evidence type="ECO:0000313" key="7">
    <source>
        <dbReference type="EMBL" id="ABS02809.1"/>
    </source>
</evidence>
<dbReference type="HOGENOM" id="CLU_975839_0_0_11"/>
<name>A6W7M0_KINRD</name>
<evidence type="ECO:0008006" key="9">
    <source>
        <dbReference type="Google" id="ProtNLM"/>
    </source>
</evidence>
<feature type="transmembrane region" description="Helical" evidence="6">
    <location>
        <begin position="155"/>
        <end position="176"/>
    </location>
</feature>
<dbReference type="EMBL" id="CP000750">
    <property type="protein sequence ID" value="ABS02809.1"/>
    <property type="molecule type" value="Genomic_DNA"/>
</dbReference>
<evidence type="ECO:0000256" key="3">
    <source>
        <dbReference type="ARBA" id="ARBA00022989"/>
    </source>
</evidence>
<proteinExistence type="predicted"/>
<accession>A6W7M0</accession>
<dbReference type="Pfam" id="PF04191">
    <property type="entry name" value="PEMT"/>
    <property type="match status" value="1"/>
</dbReference>
<evidence type="ECO:0000256" key="2">
    <source>
        <dbReference type="ARBA" id="ARBA00022692"/>
    </source>
</evidence>
<evidence type="ECO:0000256" key="6">
    <source>
        <dbReference type="SAM" id="Phobius"/>
    </source>
</evidence>
<evidence type="ECO:0000313" key="8">
    <source>
        <dbReference type="Proteomes" id="UP000001116"/>
    </source>
</evidence>
<dbReference type="InterPro" id="IPR007318">
    <property type="entry name" value="Phopholipid_MeTrfase"/>
</dbReference>
<evidence type="ECO:0000256" key="4">
    <source>
        <dbReference type="ARBA" id="ARBA00023136"/>
    </source>
</evidence>
<evidence type="ECO:0000256" key="5">
    <source>
        <dbReference type="SAM" id="MobiDB-lite"/>
    </source>
</evidence>
<keyword evidence="4 6" id="KW-0472">Membrane</keyword>
<dbReference type="Proteomes" id="UP000001116">
    <property type="component" value="Chromosome"/>
</dbReference>
<dbReference type="AlphaFoldDB" id="A6W7M0"/>
<feature type="compositionally biased region" description="Basic residues" evidence="5">
    <location>
        <begin position="48"/>
        <end position="80"/>
    </location>
</feature>
<dbReference type="KEGG" id="kra:Krad_1321"/>
<keyword evidence="8" id="KW-1185">Reference proteome</keyword>